<dbReference type="SUPFAM" id="SSF52242">
    <property type="entry name" value="Cobalamin (vitamin B12)-binding domain"/>
    <property type="match status" value="1"/>
</dbReference>
<gene>
    <name evidence="1" type="ORF">NE686_22695</name>
</gene>
<evidence type="ECO:0000313" key="1">
    <source>
        <dbReference type="EMBL" id="MCQ4925907.1"/>
    </source>
</evidence>
<name>A0ABT1SIW3_9FIRM</name>
<keyword evidence="2" id="KW-1185">Reference proteome</keyword>
<proteinExistence type="predicted"/>
<protein>
    <submittedName>
        <fullName evidence="1">Methylmalonyl-CoA mutase</fullName>
    </submittedName>
</protein>
<organism evidence="1 2">
    <name type="scientific">Tissierella carlieri</name>
    <dbReference type="NCBI Taxonomy" id="689904"/>
    <lineage>
        <taxon>Bacteria</taxon>
        <taxon>Bacillati</taxon>
        <taxon>Bacillota</taxon>
        <taxon>Tissierellia</taxon>
        <taxon>Tissierellales</taxon>
        <taxon>Tissierellaceae</taxon>
        <taxon>Tissierella</taxon>
    </lineage>
</organism>
<dbReference type="Gene3D" id="3.40.50.280">
    <property type="entry name" value="Cobalamin-binding domain"/>
    <property type="match status" value="1"/>
</dbReference>
<sequence length="67" mass="7427">HLFPKLVNMLTEEGVDDMLVIGGGVIQEDDIPYLIESGVEAIFNPGKPTKDVIEFITNNLKRKEVVS</sequence>
<reference evidence="1 2" key="1">
    <citation type="submission" date="2022-06" db="EMBL/GenBank/DDBJ databases">
        <title>Isolation of gut microbiota from human fecal samples.</title>
        <authorList>
            <person name="Pamer E.G."/>
            <person name="Barat B."/>
            <person name="Waligurski E."/>
            <person name="Medina S."/>
            <person name="Paddock L."/>
            <person name="Mostad J."/>
        </authorList>
    </citation>
    <scope>NUCLEOTIDE SEQUENCE [LARGE SCALE GENOMIC DNA]</scope>
    <source>
        <strain evidence="1 2">DFI.7.95</strain>
    </source>
</reference>
<feature type="non-terminal residue" evidence="1">
    <location>
        <position position="1"/>
    </location>
</feature>
<accession>A0ABT1SIW3</accession>
<comment type="caution">
    <text evidence="1">The sequence shown here is derived from an EMBL/GenBank/DDBJ whole genome shotgun (WGS) entry which is preliminary data.</text>
</comment>
<dbReference type="EMBL" id="JANGAC010000108">
    <property type="protein sequence ID" value="MCQ4925907.1"/>
    <property type="molecule type" value="Genomic_DNA"/>
</dbReference>
<dbReference type="InterPro" id="IPR036724">
    <property type="entry name" value="Cobalamin-bd_sf"/>
</dbReference>
<evidence type="ECO:0000313" key="2">
    <source>
        <dbReference type="Proteomes" id="UP001524478"/>
    </source>
</evidence>
<dbReference type="Proteomes" id="UP001524478">
    <property type="component" value="Unassembled WGS sequence"/>
</dbReference>